<feature type="compositionally biased region" description="Polar residues" evidence="18">
    <location>
        <begin position="201"/>
        <end position="216"/>
    </location>
</feature>
<feature type="compositionally biased region" description="Polar residues" evidence="18">
    <location>
        <begin position="1860"/>
        <end position="1871"/>
    </location>
</feature>
<feature type="compositionally biased region" description="Low complexity" evidence="18">
    <location>
        <begin position="146"/>
        <end position="155"/>
    </location>
</feature>
<evidence type="ECO:0000259" key="20">
    <source>
        <dbReference type="PROSITE" id="PS51455"/>
    </source>
</evidence>
<reference evidence="21 22" key="1">
    <citation type="submission" date="2019-09" db="EMBL/GenBank/DDBJ databases">
        <authorList>
            <person name="Brejova B."/>
        </authorList>
    </citation>
    <scope>NUCLEOTIDE SEQUENCE [LARGE SCALE GENOMIC DNA]</scope>
</reference>
<evidence type="ECO:0000259" key="19">
    <source>
        <dbReference type="PROSITE" id="PS50178"/>
    </source>
</evidence>
<gene>
    <name evidence="21" type="ORF">SAPINGB_P005918</name>
</gene>
<evidence type="ECO:0000256" key="10">
    <source>
        <dbReference type="ARBA" id="ARBA00022771"/>
    </source>
</evidence>
<proteinExistence type="predicted"/>
<dbReference type="Gene3D" id="3.30.40.10">
    <property type="entry name" value="Zinc/RING finger domain, C3HC4 (zinc finger)"/>
    <property type="match status" value="1"/>
</dbReference>
<feature type="region of interest" description="Disordered" evidence="18">
    <location>
        <begin position="304"/>
        <end position="362"/>
    </location>
</feature>
<dbReference type="InterPro" id="IPR027484">
    <property type="entry name" value="PInositol-4-P-5-kinase_N"/>
</dbReference>
<dbReference type="InterPro" id="IPR027483">
    <property type="entry name" value="PInositol-4-P-4/5-kinase_C_sf"/>
</dbReference>
<dbReference type="OrthoDB" id="158357at2759"/>
<dbReference type="FunFam" id="3.30.40.10:FF:000510">
    <property type="entry name" value="Phosphatidylinositol 3,5-kinase"/>
    <property type="match status" value="1"/>
</dbReference>
<dbReference type="Pfam" id="PF00118">
    <property type="entry name" value="Cpn60_TCP1"/>
    <property type="match status" value="1"/>
</dbReference>
<dbReference type="InterPro" id="IPR044769">
    <property type="entry name" value="PIKfyve_PIPKc"/>
</dbReference>
<dbReference type="SUPFAM" id="SSF52029">
    <property type="entry name" value="GroEL apical domain-like"/>
    <property type="match status" value="1"/>
</dbReference>
<dbReference type="InterPro" id="IPR002423">
    <property type="entry name" value="Cpn60/GroEL/TCP-1"/>
</dbReference>
<dbReference type="GO" id="GO:0032266">
    <property type="term" value="F:phosphatidylinositol-3-phosphate binding"/>
    <property type="evidence" value="ECO:0007669"/>
    <property type="project" value="UniProtKB-ARBA"/>
</dbReference>
<organism evidence="21 22">
    <name type="scientific">Magnusiomyces paraingens</name>
    <dbReference type="NCBI Taxonomy" id="2606893"/>
    <lineage>
        <taxon>Eukaryota</taxon>
        <taxon>Fungi</taxon>
        <taxon>Dikarya</taxon>
        <taxon>Ascomycota</taxon>
        <taxon>Saccharomycotina</taxon>
        <taxon>Dipodascomycetes</taxon>
        <taxon>Dipodascales</taxon>
        <taxon>Dipodascaceae</taxon>
        <taxon>Magnusiomyces</taxon>
    </lineage>
</organism>
<dbReference type="SUPFAM" id="SSF56104">
    <property type="entry name" value="SAICAR synthase-like"/>
    <property type="match status" value="1"/>
</dbReference>
<evidence type="ECO:0000256" key="14">
    <source>
        <dbReference type="ARBA" id="ARBA00022840"/>
    </source>
</evidence>
<feature type="region of interest" description="Disordered" evidence="18">
    <location>
        <begin position="580"/>
        <end position="607"/>
    </location>
</feature>
<feature type="region of interest" description="Disordered" evidence="18">
    <location>
        <begin position="1451"/>
        <end position="1585"/>
    </location>
</feature>
<dbReference type="FunFam" id="3.30.800.10:FF:000005">
    <property type="entry name" value="1-phosphatidylinositol-3-phosphate 5-kinase (Fab1)"/>
    <property type="match status" value="1"/>
</dbReference>
<feature type="compositionally biased region" description="Acidic residues" evidence="18">
    <location>
        <begin position="1839"/>
        <end position="1856"/>
    </location>
</feature>
<evidence type="ECO:0000256" key="1">
    <source>
        <dbReference type="ARBA" id="ARBA00000768"/>
    </source>
</evidence>
<evidence type="ECO:0000256" key="7">
    <source>
        <dbReference type="ARBA" id="ARBA00022723"/>
    </source>
</evidence>
<dbReference type="InterPro" id="IPR017455">
    <property type="entry name" value="Znf_FYVE-rel"/>
</dbReference>
<dbReference type="PANTHER" id="PTHR45748">
    <property type="entry name" value="1-PHOSPHATIDYLINOSITOL 3-PHOSPHATE 5-KINASE-RELATED"/>
    <property type="match status" value="1"/>
</dbReference>
<dbReference type="GeneID" id="43584732"/>
<feature type="compositionally biased region" description="Basic residues" evidence="18">
    <location>
        <begin position="335"/>
        <end position="362"/>
    </location>
</feature>
<keyword evidence="6 17" id="KW-0808">Transferase</keyword>
<evidence type="ECO:0000256" key="11">
    <source>
        <dbReference type="ARBA" id="ARBA00022777"/>
    </source>
</evidence>
<feature type="region of interest" description="Disordered" evidence="18">
    <location>
        <begin position="179"/>
        <end position="225"/>
    </location>
</feature>
<evidence type="ECO:0000256" key="15">
    <source>
        <dbReference type="ARBA" id="ARBA00075294"/>
    </source>
</evidence>
<dbReference type="SMART" id="SM00330">
    <property type="entry name" value="PIPKc"/>
    <property type="match status" value="1"/>
</dbReference>
<evidence type="ECO:0000313" key="22">
    <source>
        <dbReference type="Proteomes" id="UP000398389"/>
    </source>
</evidence>
<evidence type="ECO:0000256" key="2">
    <source>
        <dbReference type="ARBA" id="ARBA00004177"/>
    </source>
</evidence>
<feature type="compositionally biased region" description="Polar residues" evidence="18">
    <location>
        <begin position="1899"/>
        <end position="1915"/>
    </location>
</feature>
<dbReference type="PROSITE" id="PS51455">
    <property type="entry name" value="PIPK"/>
    <property type="match status" value="1"/>
</dbReference>
<sequence>MAEFDRNFTTFPDHPFTESNEDSNFVSSIFNKVKSITSAASNVVHNALPLPNHDPLITPENAHTVIASAQLSRPGRLLSNHAPVRLPARSHPQALKELKYGSASHSRNSSGGSFKIKNGASSSDISTNVSSHNRKVSLGRNTTNASLSDSMQSISSIDTPPLIKVTNFNGDHNYFSPEISTDDHLDSPSNSSLIHDKNEDNTSPLTLPGTLSGNEDNSNSSSGSSVIISSSGVNVNTLQPVLTSSSSPATTTASAAALFTPSASSLSLQNSKLTSDATVDRRNVTASGTFTTPQPAEIFNLRQQNSKLSSSKQNSPLQNPIISSQTNNSLSLYHHTPHHSHISGSHHLHHHHRTHKPHHRPHPMTPIPSATVVATQSNQQNIQTRNSPSQGFIGSTLGTISQGMESLQSKLSLSSTTDTTINAVGDSNLDSSYPSSFRENGSVLEKDYNSDAESIYSTAKRYFNSRVDRRPTPLKNGGLGKEFWMKDEHVTECFGCTAKFTTFRRKHHCRICGQIFCSKCTSLIDCEYPSKDGVLIKSKLRVCNKCYADIEKFESSDEDDESHDHIDDAMSEFGEATFADSNTSSKYTGSTSDLHTDSPRAQIRKFSRDERTGLENILFYSDDDSSSDEFDADSIIHYNVENSNYNRGNKWGEDHSRSPSRSRASFRRHRSGTSLSFDQPRFSRKGSRKKSFTAKTTPLFLSKTTNQIIGSSRISPPLLNLNRASIAHSKAFLRQILEQKGITGNLGKWIDALMLPLLECTSHIDLDNKIFEGSDFRSYVKLKRIPGGLPSHSQYIDGIVFSQTLTLKSMPQLISNPRILLAHNLFEHPRLHVSKILEISKQELSRFDTLVQRVTQLKPNIIMTTGGAGRFILKKFDQMGIAVMTNVKESVIGRTSRYTQASIATYESLSVNTTLGHCDRFEVKTYRYQNEFKKYIFLSGIPKELGCTVLLRGADLASLGIIKRIVQFMVYVMFNLKLETSLLREEFALVPESPKLLKEIAKYRANAEHKKASNADTSGINEDYGMTILSTSPFVDYGLPYLLEVARKSEDQLVSMDEDKDSVITRDRLLQMLQLDHFTVENVPGGEETIKKMSEFLYKELYQRLYDTWFKQNRQWELAHLRDEDMFTAEFHLRIVLLFSSVCTETLTPCFGPDVLTFRFYNDKQDMPLGHFIERLCLDANIQCSEGCGRTLKQHTRIYAHGKGRITIKISDHACNLPGMSESILMWSTCKICQASTPILPMSDDTWKYSLGKYFELSFWSSELSFRENLCPHNLYRDHVRFFGFKNIAVSIEYTPITLYEVVVPSARMTWQPERGIKLKVSCYNDIKTSVNKFFDSVDDRLKSIKVDELAPEKIDECRLKIEELLLRTKQEKQDVINDLDQIFVSTDPTAYLPLNAVFRVMQDFAISWDHEFTEFEDNFFLSENDITRITTAHLKRIILRNDIIEKQNSQVRGDTEENSSLISEKSRKDSTGSLSEKPIEATESAESSNKSDEIEMAEISAPSGSTYEFGDQPSIAPSLSKETSNNDTENIQGFNEQSVSPNESYQKEDKQLLSNESVTKTDKVPPPDTLKPQLDSSVKDHDSRCKSLEELTSIIHQTAANTPSNIPRAVSNIENRFAKEVSPKGFYSESVPDLTMRTSQKSSERSPSPLRGNDSSKRVQDVVSLMESRNTKDDKLNVSSGDLDSSQLSFKPRISTIPTLKHLYQTSTENSSSTPDRIAEFAKLRLRSNLKSSEDSASTSLSNNLNSRNKFENIGYSASLNRSRFGAPRDLNSQWLAGTHPYKISVSSLAKHYEQLSQEFENQRARERRHLAQTQYRTAPLAASKPIVEVYKNVEDAVEELSQSEDEEESDSDLEPDSKNSSLPNDTLPDQCTGDPSPKSPSFKANDDITGDNADRVANQTGEEPTQNDLTNPQLPDDTSELPADEGSSIISEEPQEHPPSSELPPPVEGPNIPQIGLLKYFSNFWADRSATGWRPLEYPLTHSDHLFPESNVIIREDEPNSLIAFCLSYPDYKEKLRKMRQEESVPQDPEGLREPNAEMERHMLKNTGTHLKYQFQDGSAKLSCKIFYAEQFDAIRRQCDCEDSFIQSLSRCVSWDSSGGKSGSAFLKTLDDRLVVKQLSPSELDAFIKFAPNYFEFMAQAFFHELPTALAKIFGFYQIQIRNPTRSNKNLKMDVLVMENLFYNRKSSRIFDLKGSMRNRHVQQTGRENEVLLDENMVEFIYESPLFVRNHSKTSLRLSLFNDTLFLAKMNVMDYSLVVAIDDEKQELIVGIIDFIRTFTWDKKLESWVKERGLVGGGVKEPTVVSPKQYKFRFREAMERYIMMVPDCWYPVNKEEEEEEVPA</sequence>
<evidence type="ECO:0000256" key="8">
    <source>
        <dbReference type="ARBA" id="ARBA00022741"/>
    </source>
</evidence>
<dbReference type="InterPro" id="IPR000306">
    <property type="entry name" value="Znf_FYVE"/>
</dbReference>
<dbReference type="FunFam" id="3.30.810.10:FF:000001">
    <property type="entry name" value="1-phosphatidylinositol 3-phosphate 5-kinase FAB1"/>
    <property type="match status" value="1"/>
</dbReference>
<dbReference type="GO" id="GO:0008270">
    <property type="term" value="F:zinc ion binding"/>
    <property type="evidence" value="ECO:0007669"/>
    <property type="project" value="UniProtKB-KW"/>
</dbReference>
<protein>
    <recommendedName>
        <fullName evidence="4">1-phosphatidylinositol-3-phosphate 5-kinase</fullName>
        <ecNumber evidence="4">2.7.1.150</ecNumber>
    </recommendedName>
    <alternativeName>
        <fullName evidence="15">Type III PIP kinase</fullName>
    </alternativeName>
</protein>
<evidence type="ECO:0000256" key="9">
    <source>
        <dbReference type="ARBA" id="ARBA00022753"/>
    </source>
</evidence>
<evidence type="ECO:0000256" key="3">
    <source>
        <dbReference type="ARBA" id="ARBA00004496"/>
    </source>
</evidence>
<dbReference type="GO" id="GO:0000329">
    <property type="term" value="C:fungal-type vacuole membrane"/>
    <property type="evidence" value="ECO:0007669"/>
    <property type="project" value="TreeGrafter"/>
</dbReference>
<feature type="compositionally biased region" description="Polar residues" evidence="18">
    <location>
        <begin position="580"/>
        <end position="593"/>
    </location>
</feature>
<evidence type="ECO:0000256" key="4">
    <source>
        <dbReference type="ARBA" id="ARBA00012009"/>
    </source>
</evidence>
<dbReference type="InterPro" id="IPR011011">
    <property type="entry name" value="Znf_FYVE_PHD"/>
</dbReference>
<evidence type="ECO:0000256" key="17">
    <source>
        <dbReference type="PROSITE-ProRule" id="PRU00781"/>
    </source>
</evidence>
<evidence type="ECO:0000256" key="18">
    <source>
        <dbReference type="SAM" id="MobiDB-lite"/>
    </source>
</evidence>
<dbReference type="CDD" id="cd17300">
    <property type="entry name" value="PIPKc_PIKfyve"/>
    <property type="match status" value="1"/>
</dbReference>
<name>A0A5E8C4I3_9ASCO</name>
<dbReference type="InterPro" id="IPR002498">
    <property type="entry name" value="PInositol-4-P-4/5-kinase_core"/>
</dbReference>
<dbReference type="InterPro" id="IPR027409">
    <property type="entry name" value="GroEL-like_apical_dom_sf"/>
</dbReference>
<dbReference type="SUPFAM" id="SSF57903">
    <property type="entry name" value="FYVE/PHD zinc finger"/>
    <property type="match status" value="1"/>
</dbReference>
<keyword evidence="13" id="KW-0862">Zinc</keyword>
<feature type="domain" description="FYVE-type" evidence="19">
    <location>
        <begin position="487"/>
        <end position="551"/>
    </location>
</feature>
<dbReference type="Proteomes" id="UP000398389">
    <property type="component" value="Unassembled WGS sequence"/>
</dbReference>
<dbReference type="GO" id="GO:0010008">
    <property type="term" value="C:endosome membrane"/>
    <property type="evidence" value="ECO:0007669"/>
    <property type="project" value="TreeGrafter"/>
</dbReference>
<dbReference type="EC" id="2.7.1.150" evidence="4"/>
<dbReference type="PANTHER" id="PTHR45748:SF7">
    <property type="entry name" value="1-PHOSPHATIDYLINOSITOL 3-PHOSPHATE 5-KINASE-RELATED"/>
    <property type="match status" value="1"/>
</dbReference>
<dbReference type="InterPro" id="IPR013083">
    <property type="entry name" value="Znf_RING/FYVE/PHD"/>
</dbReference>
<dbReference type="FunFam" id="3.50.7.10:FF:000007">
    <property type="entry name" value="1-phosphatidylinositol 3-phosphate 5-kinase isoform X1"/>
    <property type="match status" value="1"/>
</dbReference>
<feature type="compositionally biased region" description="Basic residues" evidence="18">
    <location>
        <begin position="658"/>
        <end position="671"/>
    </location>
</feature>
<feature type="compositionally biased region" description="Low complexity" evidence="18">
    <location>
        <begin position="304"/>
        <end position="320"/>
    </location>
</feature>
<keyword evidence="9" id="KW-0967">Endosome</keyword>
<dbReference type="EMBL" id="CABVLU010000005">
    <property type="protein sequence ID" value="VVT57875.1"/>
    <property type="molecule type" value="Genomic_DNA"/>
</dbReference>
<dbReference type="Gene3D" id="3.30.810.10">
    <property type="entry name" value="2-Layer Sandwich"/>
    <property type="match status" value="1"/>
</dbReference>
<feature type="compositionally biased region" description="Low complexity" evidence="18">
    <location>
        <begin position="101"/>
        <end position="113"/>
    </location>
</feature>
<feature type="compositionally biased region" description="Polar residues" evidence="18">
    <location>
        <begin position="1451"/>
        <end position="1464"/>
    </location>
</feature>
<dbReference type="RefSeq" id="XP_031856523.1">
    <property type="nucleotide sequence ID" value="XM_032000632.1"/>
</dbReference>
<dbReference type="Pfam" id="PF01363">
    <property type="entry name" value="FYVE"/>
    <property type="match status" value="1"/>
</dbReference>
<keyword evidence="12" id="KW-0833">Ubl conjugation pathway</keyword>
<keyword evidence="14 17" id="KW-0067">ATP-binding</keyword>
<dbReference type="GO" id="GO:0000285">
    <property type="term" value="F:1-phosphatidylinositol-3-phosphate 5-kinase activity"/>
    <property type="evidence" value="ECO:0007669"/>
    <property type="project" value="UniProtKB-EC"/>
</dbReference>
<evidence type="ECO:0000256" key="16">
    <source>
        <dbReference type="PROSITE-ProRule" id="PRU00091"/>
    </source>
</evidence>
<keyword evidence="5" id="KW-0963">Cytoplasm</keyword>
<feature type="region of interest" description="Disordered" evidence="18">
    <location>
        <begin position="1624"/>
        <end position="1661"/>
    </location>
</feature>
<dbReference type="Gene3D" id="3.50.7.10">
    <property type="entry name" value="GroEL"/>
    <property type="match status" value="1"/>
</dbReference>
<feature type="region of interest" description="Disordered" evidence="18">
    <location>
        <begin position="646"/>
        <end position="693"/>
    </location>
</feature>
<feature type="domain" description="PIPK" evidence="20">
    <location>
        <begin position="1997"/>
        <end position="2324"/>
    </location>
</feature>
<keyword evidence="7" id="KW-0479">Metal-binding</keyword>
<comment type="catalytic activity">
    <reaction evidence="1">
        <text>a 1,2-diacyl-sn-glycero-3-phospho-(1D-myo-inositol-3-phosphate) + ATP = a 1,2-diacyl-sn-glycero-3-phospho-(1D-myo-inositol-3,5-bisphosphate) + ADP + H(+)</text>
        <dbReference type="Rhea" id="RHEA:13609"/>
        <dbReference type="ChEBI" id="CHEBI:15378"/>
        <dbReference type="ChEBI" id="CHEBI:30616"/>
        <dbReference type="ChEBI" id="CHEBI:57923"/>
        <dbReference type="ChEBI" id="CHEBI:58088"/>
        <dbReference type="ChEBI" id="CHEBI:456216"/>
        <dbReference type="EC" id="2.7.1.150"/>
    </reaction>
</comment>
<feature type="region of interest" description="Disordered" evidence="18">
    <location>
        <begin position="1839"/>
        <end position="1953"/>
    </location>
</feature>
<dbReference type="GO" id="GO:0005524">
    <property type="term" value="F:ATP binding"/>
    <property type="evidence" value="ECO:0007669"/>
    <property type="project" value="UniProtKB-UniRule"/>
</dbReference>
<dbReference type="Gene3D" id="3.30.800.10">
    <property type="entry name" value="Phosphatidylinositol Phosphate Kinase II Beta"/>
    <property type="match status" value="1"/>
</dbReference>
<keyword evidence="8 17" id="KW-0547">Nucleotide-binding</keyword>
<evidence type="ECO:0000256" key="12">
    <source>
        <dbReference type="ARBA" id="ARBA00022786"/>
    </source>
</evidence>
<dbReference type="Pfam" id="PF01504">
    <property type="entry name" value="PIP5K"/>
    <property type="match status" value="1"/>
</dbReference>
<feature type="compositionally biased region" description="Basic residues" evidence="18">
    <location>
        <begin position="682"/>
        <end position="692"/>
    </location>
</feature>
<feature type="compositionally biased region" description="Polar residues" evidence="18">
    <location>
        <begin position="1516"/>
        <end position="1545"/>
    </location>
</feature>
<feature type="region of interest" description="Disordered" evidence="18">
    <location>
        <begin position="99"/>
        <end position="155"/>
    </location>
</feature>
<accession>A0A5E8C4I3</accession>
<dbReference type="GO" id="GO:0046854">
    <property type="term" value="P:phosphatidylinositol phosphate biosynthetic process"/>
    <property type="evidence" value="ECO:0007669"/>
    <property type="project" value="TreeGrafter"/>
</dbReference>
<dbReference type="PROSITE" id="PS50178">
    <property type="entry name" value="ZF_FYVE"/>
    <property type="match status" value="1"/>
</dbReference>
<evidence type="ECO:0000256" key="6">
    <source>
        <dbReference type="ARBA" id="ARBA00022679"/>
    </source>
</evidence>
<keyword evidence="22" id="KW-1185">Reference proteome</keyword>
<evidence type="ECO:0000256" key="13">
    <source>
        <dbReference type="ARBA" id="ARBA00022833"/>
    </source>
</evidence>
<feature type="compositionally biased region" description="Polar residues" evidence="18">
    <location>
        <begin position="119"/>
        <end position="131"/>
    </location>
</feature>
<keyword evidence="11 17" id="KW-0418">Kinase</keyword>
<evidence type="ECO:0000313" key="21">
    <source>
        <dbReference type="EMBL" id="VVT57875.1"/>
    </source>
</evidence>
<comment type="subcellular location">
    <subcellularLocation>
        <location evidence="3">Cytoplasm</location>
    </subcellularLocation>
    <subcellularLocation>
        <location evidence="2">Endosome</location>
    </subcellularLocation>
</comment>
<feature type="region of interest" description="Disordered" evidence="18">
    <location>
        <begin position="1"/>
        <end position="20"/>
    </location>
</feature>
<keyword evidence="10 16" id="KW-0863">Zinc-finger</keyword>
<evidence type="ECO:0000256" key="5">
    <source>
        <dbReference type="ARBA" id="ARBA00022490"/>
    </source>
</evidence>
<dbReference type="SMART" id="SM00064">
    <property type="entry name" value="FYVE"/>
    <property type="match status" value="1"/>
</dbReference>